<keyword evidence="3" id="KW-1185">Reference proteome</keyword>
<evidence type="ECO:0000313" key="2">
    <source>
        <dbReference type="EMBL" id="RXH71294.1"/>
    </source>
</evidence>
<accession>A0A498HLY0</accession>
<evidence type="ECO:0000256" key="1">
    <source>
        <dbReference type="SAM" id="MobiDB-lite"/>
    </source>
</evidence>
<evidence type="ECO:0000313" key="3">
    <source>
        <dbReference type="Proteomes" id="UP000290289"/>
    </source>
</evidence>
<name>A0A498HLY0_MALDO</name>
<feature type="compositionally biased region" description="Polar residues" evidence="1">
    <location>
        <begin position="60"/>
        <end position="73"/>
    </location>
</feature>
<comment type="caution">
    <text evidence="2">The sequence shown here is derived from an EMBL/GenBank/DDBJ whole genome shotgun (WGS) entry which is preliminary data.</text>
</comment>
<feature type="region of interest" description="Disordered" evidence="1">
    <location>
        <begin position="1"/>
        <end position="182"/>
    </location>
</feature>
<gene>
    <name evidence="2" type="ORF">DVH24_018649</name>
</gene>
<feature type="compositionally biased region" description="Basic and acidic residues" evidence="1">
    <location>
        <begin position="1"/>
        <end position="11"/>
    </location>
</feature>
<feature type="compositionally biased region" description="Basic residues" evidence="1">
    <location>
        <begin position="86"/>
        <end position="98"/>
    </location>
</feature>
<organism evidence="2 3">
    <name type="scientific">Malus domestica</name>
    <name type="common">Apple</name>
    <name type="synonym">Pyrus malus</name>
    <dbReference type="NCBI Taxonomy" id="3750"/>
    <lineage>
        <taxon>Eukaryota</taxon>
        <taxon>Viridiplantae</taxon>
        <taxon>Streptophyta</taxon>
        <taxon>Embryophyta</taxon>
        <taxon>Tracheophyta</taxon>
        <taxon>Spermatophyta</taxon>
        <taxon>Magnoliopsida</taxon>
        <taxon>eudicotyledons</taxon>
        <taxon>Gunneridae</taxon>
        <taxon>Pentapetalae</taxon>
        <taxon>rosids</taxon>
        <taxon>fabids</taxon>
        <taxon>Rosales</taxon>
        <taxon>Rosaceae</taxon>
        <taxon>Amygdaloideae</taxon>
        <taxon>Maleae</taxon>
        <taxon>Malus</taxon>
    </lineage>
</organism>
<dbReference type="AlphaFoldDB" id="A0A498HLY0"/>
<dbReference type="Proteomes" id="UP000290289">
    <property type="component" value="Chromosome 16"/>
</dbReference>
<proteinExistence type="predicted"/>
<sequence>MTTSPKKERSSATKTRRRRSLRRELRRSLTPWSTPGPSGSIALPQSPPSPSRRIGAAPSARSTPSLPSRSSGEQIWPFFGGGRTLAGRRKKPRTHRRALREEEEAGLSKSHGLGSASLRTFKEASSPHESPLVQLNLVPSPIKHGTVVQSSPVPPKEVKQTPPQSGRTSSLLPARIPQIGSL</sequence>
<protein>
    <submittedName>
        <fullName evidence="2">Uncharacterized protein</fullName>
    </submittedName>
</protein>
<reference evidence="2 3" key="1">
    <citation type="submission" date="2018-10" db="EMBL/GenBank/DDBJ databases">
        <title>A high-quality apple genome assembly.</title>
        <authorList>
            <person name="Hu J."/>
        </authorList>
    </citation>
    <scope>NUCLEOTIDE SEQUENCE [LARGE SCALE GENOMIC DNA]</scope>
    <source>
        <strain evidence="3">cv. HFTH1</strain>
        <tissue evidence="2">Young leaf</tissue>
    </source>
</reference>
<feature type="compositionally biased region" description="Polar residues" evidence="1">
    <location>
        <begin position="161"/>
        <end position="171"/>
    </location>
</feature>
<dbReference type="EMBL" id="RDQH01000342">
    <property type="protein sequence ID" value="RXH71294.1"/>
    <property type="molecule type" value="Genomic_DNA"/>
</dbReference>